<accession>A0ABQ9GKJ7</accession>
<keyword evidence="3" id="KW-1185">Reference proteome</keyword>
<proteinExistence type="predicted"/>
<dbReference type="EMBL" id="JARBHB010000011">
    <property type="protein sequence ID" value="KAJ8872545.1"/>
    <property type="molecule type" value="Genomic_DNA"/>
</dbReference>
<dbReference type="Proteomes" id="UP001159363">
    <property type="component" value="Chromosome 10"/>
</dbReference>
<feature type="region of interest" description="Disordered" evidence="1">
    <location>
        <begin position="1"/>
        <end position="81"/>
    </location>
</feature>
<sequence length="442" mass="49941">MRAIEVSVEQRRNERAGETGDYLEDPPTNDIVRHDFHMRKSGADEGEMRRERSSAGIRGQGETGDPRGNSPTSGIVRHDCHLGKYGRPRPKIILLHTKILRFVKSAVFESLASSILDRSFVVTQRIIHFYEARSTTPECPFVPGQFVLKSYAWRDAVVQRSGRSASRPGEQGSIPDLRMRGVVLDDAAICRALSLHSGAAPHSPHFTRSSAHKTSMLRGLATRPRSRSEGAIRATVTRTPSASLLLRTRRSSYQTWYEIWPCMAGNAIRGATLYRIPAPMATLHKRLRNLVSCNIAFIVYNRNDWSRVESRDLGGWGKREIPEKPRQPAVSSDTIPTCENPGVTRPRIEPGSPWWASDRSTTAAPKRVVNELIAPMAVLILYLLRRKQNKKRSRSIAEFTKSAQLRSVNNPKFRLDKVKRGMDPPWELRVQGQEARERYGRH</sequence>
<evidence type="ECO:0000256" key="1">
    <source>
        <dbReference type="SAM" id="MobiDB-lite"/>
    </source>
</evidence>
<evidence type="ECO:0000313" key="2">
    <source>
        <dbReference type="EMBL" id="KAJ8872545.1"/>
    </source>
</evidence>
<organism evidence="2 3">
    <name type="scientific">Dryococelus australis</name>
    <dbReference type="NCBI Taxonomy" id="614101"/>
    <lineage>
        <taxon>Eukaryota</taxon>
        <taxon>Metazoa</taxon>
        <taxon>Ecdysozoa</taxon>
        <taxon>Arthropoda</taxon>
        <taxon>Hexapoda</taxon>
        <taxon>Insecta</taxon>
        <taxon>Pterygota</taxon>
        <taxon>Neoptera</taxon>
        <taxon>Polyneoptera</taxon>
        <taxon>Phasmatodea</taxon>
        <taxon>Verophasmatodea</taxon>
        <taxon>Anareolatae</taxon>
        <taxon>Phasmatidae</taxon>
        <taxon>Eurycanthinae</taxon>
        <taxon>Dryococelus</taxon>
    </lineage>
</organism>
<protein>
    <submittedName>
        <fullName evidence="2">Uncharacterized protein</fullName>
    </submittedName>
</protein>
<evidence type="ECO:0000313" key="3">
    <source>
        <dbReference type="Proteomes" id="UP001159363"/>
    </source>
</evidence>
<feature type="compositionally biased region" description="Basic and acidic residues" evidence="1">
    <location>
        <begin position="41"/>
        <end position="53"/>
    </location>
</feature>
<gene>
    <name evidence="2" type="ORF">PR048_026151</name>
</gene>
<name>A0ABQ9GKJ7_9NEOP</name>
<feature type="region of interest" description="Disordered" evidence="1">
    <location>
        <begin position="319"/>
        <end position="359"/>
    </location>
</feature>
<feature type="compositionally biased region" description="Basic and acidic residues" evidence="1">
    <location>
        <begin position="8"/>
        <end position="18"/>
    </location>
</feature>
<comment type="caution">
    <text evidence="2">The sequence shown here is derived from an EMBL/GenBank/DDBJ whole genome shotgun (WGS) entry which is preliminary data.</text>
</comment>
<reference evidence="2 3" key="1">
    <citation type="submission" date="2023-02" db="EMBL/GenBank/DDBJ databases">
        <title>LHISI_Scaffold_Assembly.</title>
        <authorList>
            <person name="Stuart O.P."/>
            <person name="Cleave R."/>
            <person name="Magrath M.J.L."/>
            <person name="Mikheyev A.S."/>
        </authorList>
    </citation>
    <scope>NUCLEOTIDE SEQUENCE [LARGE SCALE GENOMIC DNA]</scope>
    <source>
        <strain evidence="2">Daus_M_001</strain>
        <tissue evidence="2">Leg muscle</tissue>
    </source>
</reference>